<dbReference type="KEGG" id="ccoc:CCON33237_1299"/>
<accession>A0A0M4TC14</accession>
<evidence type="ECO:0000313" key="3">
    <source>
        <dbReference type="EMBL" id="OUT19502.1"/>
    </source>
</evidence>
<reference evidence="7" key="1">
    <citation type="submission" date="2015-08" db="EMBL/GenBank/DDBJ databases">
        <title>Comparative genomics of the Campylobacter concisus group.</title>
        <authorList>
            <person name="Miller W.G."/>
            <person name="Yee E."/>
            <person name="Chapman M.H."/>
            <person name="Huynh S."/>
            <person name="Bono J.L."/>
            <person name="On S.L.W."/>
            <person name="St Leger J."/>
            <person name="Foster G."/>
            <person name="Parker C.T."/>
        </authorList>
    </citation>
    <scope>NUCLEOTIDE SEQUENCE [LARGE SCALE GENOMIC DNA]</scope>
    <source>
        <strain evidence="7">ATCC 33237</strain>
    </source>
</reference>
<evidence type="ECO:0000313" key="6">
    <source>
        <dbReference type="EMBL" id="QPH96343.1"/>
    </source>
</evidence>
<reference evidence="1" key="2">
    <citation type="submission" date="2016-07" db="EMBL/GenBank/DDBJ databases">
        <title>Comparative genomics of the Campylobacter concisus group.</title>
        <authorList>
            <person name="Miller W.G."/>
            <person name="Yee E."/>
            <person name="Chapman M.H."/>
            <person name="Huynh S."/>
            <person name="Bono J.L."/>
            <person name="On S.L.W."/>
            <person name="StLeger J."/>
            <person name="Foster G."/>
            <person name="Parker C.T."/>
        </authorList>
    </citation>
    <scope>NUCLEOTIDE SEQUENCE</scope>
    <source>
        <strain evidence="1">ATCC 33237</strain>
    </source>
</reference>
<reference evidence="8 9" key="3">
    <citation type="submission" date="2017-04" db="EMBL/GenBank/DDBJ databases">
        <title>Complete genome of Campylobacter concisus ATCC 33237T and draft genomes for an additional eight well characterized C. concisus strains.</title>
        <authorList>
            <person name="Cornelius A.J."/>
            <person name="Miller W.G."/>
            <person name="Lastovica A.J."/>
            <person name="On S.L."/>
            <person name="French N.P."/>
            <person name="Vandenberg O."/>
            <person name="Biggs P.J."/>
        </authorList>
    </citation>
    <scope>NUCLEOTIDE SEQUENCE [LARGE SCALE GENOMIC DNA]</scope>
    <source>
        <strain evidence="3 8">Lasto127.99</strain>
        <strain evidence="2 9">Lasto205.94</strain>
    </source>
</reference>
<protein>
    <submittedName>
        <fullName evidence="1">Uncharacterized protein</fullName>
    </submittedName>
</protein>
<dbReference type="Proteomes" id="UP000196534">
    <property type="component" value="Unassembled WGS sequence"/>
</dbReference>
<dbReference type="PATRIC" id="fig|199.248.peg.1340"/>
<dbReference type="RefSeq" id="WP_002942640.1">
    <property type="nucleotide sequence ID" value="NZ_CABFLX010000011.1"/>
</dbReference>
<dbReference type="EMBL" id="CP060705">
    <property type="protein sequence ID" value="QPH96343.1"/>
    <property type="molecule type" value="Genomic_DNA"/>
</dbReference>
<dbReference type="Proteomes" id="UP000066049">
    <property type="component" value="Chromosome"/>
</dbReference>
<evidence type="ECO:0000313" key="10">
    <source>
        <dbReference type="Proteomes" id="UP000594404"/>
    </source>
</evidence>
<reference evidence="5" key="5">
    <citation type="submission" date="2020-02" db="EMBL/GenBank/DDBJ databases">
        <title>Analysis of Completed Campylobacter concisus Genomes Identified Genomospecies Features, Novel plasmids and Their Association with Severe Ulcerative Colitis.</title>
        <authorList>
            <person name="Zhang L."/>
        </authorList>
    </citation>
    <scope>NUCLEOTIDE SEQUENCE</scope>
    <source>
        <strain evidence="4">P1CDO2</strain>
        <strain evidence="5">P1CDO3</strain>
    </source>
</reference>
<dbReference type="Proteomes" id="UP000594707">
    <property type="component" value="Chromosome"/>
</dbReference>
<evidence type="ECO:0000313" key="7">
    <source>
        <dbReference type="Proteomes" id="UP000066049"/>
    </source>
</evidence>
<dbReference type="GeneID" id="28662975"/>
<dbReference type="Proteomes" id="UP000594404">
    <property type="component" value="Chromosome"/>
</dbReference>
<sequence length="75" mass="8653">MKEEEVSVEELSYELSMVLEAMFYYAGVKKDKLEEAANLYVECIDDALENSDASGSDEVIEIVEYMKKHHPKLFK</sequence>
<evidence type="ECO:0000313" key="11">
    <source>
        <dbReference type="Proteomes" id="UP000594508"/>
    </source>
</evidence>
<evidence type="ECO:0000313" key="12">
    <source>
        <dbReference type="Proteomes" id="UP000594707"/>
    </source>
</evidence>
<organism evidence="1 7">
    <name type="scientific">Campylobacter concisus</name>
    <dbReference type="NCBI Taxonomy" id="199"/>
    <lineage>
        <taxon>Bacteria</taxon>
        <taxon>Pseudomonadati</taxon>
        <taxon>Campylobacterota</taxon>
        <taxon>Epsilonproteobacteria</taxon>
        <taxon>Campylobacterales</taxon>
        <taxon>Campylobacteraceae</taxon>
        <taxon>Campylobacter</taxon>
    </lineage>
</organism>
<name>A0A0M4TC14_9BACT</name>
<evidence type="ECO:0000313" key="4">
    <source>
        <dbReference type="EMBL" id="QPH89303.1"/>
    </source>
</evidence>
<dbReference type="AlphaFoldDB" id="A0A0M4TC14"/>
<reference evidence="10 11" key="4">
    <citation type="journal article" date="2018" name="Emerg. Microbes Infect.">
        <title>Genomic analysis of oral Campylobacter concisus strains identified a potential bacterial molecular marker associated with active Crohn's disease.</title>
        <authorList>
            <person name="Liu F."/>
            <person name="Ma R."/>
            <person name="Tay C.Y.A."/>
            <person name="Octavia S."/>
            <person name="Lan R."/>
            <person name="Chung H.K.L."/>
            <person name="Riordan S.M."/>
            <person name="Grimm M.C."/>
            <person name="Leong R.W."/>
            <person name="Tanaka M.M."/>
            <person name="Connor S."/>
            <person name="Zhang L."/>
        </authorList>
    </citation>
    <scope>NUCLEOTIDE SEQUENCE [LARGE SCALE GENOMIC DNA]</scope>
    <source>
        <strain evidence="6 12">P13UCO-S1</strain>
        <strain evidence="4 11">P1CDO2</strain>
        <strain evidence="5 10">P1CDO3</strain>
    </source>
</reference>
<dbReference type="EMBL" id="CP012541">
    <property type="protein sequence ID" value="ALF47961.1"/>
    <property type="molecule type" value="Genomic_DNA"/>
</dbReference>
<evidence type="ECO:0000313" key="5">
    <source>
        <dbReference type="EMBL" id="QPH92118.1"/>
    </source>
</evidence>
<evidence type="ECO:0000313" key="1">
    <source>
        <dbReference type="EMBL" id="ALF47961.1"/>
    </source>
</evidence>
<evidence type="ECO:0000313" key="9">
    <source>
        <dbReference type="Proteomes" id="UP000196534"/>
    </source>
</evidence>
<dbReference type="EMBL" id="NDYQ01000001">
    <property type="protein sequence ID" value="OUT19502.1"/>
    <property type="molecule type" value="Genomic_DNA"/>
</dbReference>
<dbReference type="Proteomes" id="UP000195893">
    <property type="component" value="Unassembled WGS sequence"/>
</dbReference>
<dbReference type="Proteomes" id="UP000594508">
    <property type="component" value="Chromosome"/>
</dbReference>
<dbReference type="EMBL" id="NDYR01000009">
    <property type="protein sequence ID" value="OUT17967.1"/>
    <property type="molecule type" value="Genomic_DNA"/>
</dbReference>
<evidence type="ECO:0000313" key="2">
    <source>
        <dbReference type="EMBL" id="OUT17967.1"/>
    </source>
</evidence>
<dbReference type="EMBL" id="CP049266">
    <property type="protein sequence ID" value="QPH92118.1"/>
    <property type="molecule type" value="Genomic_DNA"/>
</dbReference>
<dbReference type="EMBL" id="CP060707">
    <property type="protein sequence ID" value="QPH89303.1"/>
    <property type="molecule type" value="Genomic_DNA"/>
</dbReference>
<gene>
    <name evidence="3" type="ORF">B9N60_00870</name>
    <name evidence="2" type="ORF">B9N61_06420</name>
    <name evidence="1" type="ORF">CCON33237_1299</name>
    <name evidence="4" type="ORF">CVT00_06450</name>
    <name evidence="5" type="ORF">CVT01_06255</name>
    <name evidence="6" type="ORF">CVT08_03355</name>
</gene>
<evidence type="ECO:0000313" key="8">
    <source>
        <dbReference type="Proteomes" id="UP000195893"/>
    </source>
</evidence>
<proteinExistence type="predicted"/>